<gene>
    <name evidence="2" type="ORF">O4U47_03155</name>
</gene>
<keyword evidence="3" id="KW-1185">Reference proteome</keyword>
<evidence type="ECO:0000313" key="3">
    <source>
        <dbReference type="Proteomes" id="UP001165685"/>
    </source>
</evidence>
<accession>A0ABT4TGM6</accession>
<feature type="domain" description="DUF397" evidence="1">
    <location>
        <begin position="8"/>
        <end position="59"/>
    </location>
</feature>
<dbReference type="EMBL" id="JAQFWP010000003">
    <property type="protein sequence ID" value="MDA2803496.1"/>
    <property type="molecule type" value="Genomic_DNA"/>
</dbReference>
<dbReference type="Proteomes" id="UP001165685">
    <property type="component" value="Unassembled WGS sequence"/>
</dbReference>
<organism evidence="2 3">
    <name type="scientific">Nocardiopsis suaedae</name>
    <dbReference type="NCBI Taxonomy" id="3018444"/>
    <lineage>
        <taxon>Bacteria</taxon>
        <taxon>Bacillati</taxon>
        <taxon>Actinomycetota</taxon>
        <taxon>Actinomycetes</taxon>
        <taxon>Streptosporangiales</taxon>
        <taxon>Nocardiopsidaceae</taxon>
        <taxon>Nocardiopsis</taxon>
    </lineage>
</organism>
<reference evidence="2" key="1">
    <citation type="submission" date="2023-01" db="EMBL/GenBank/DDBJ databases">
        <title>Draft genome sequence of Nocardiopsis sp. LSu2-4 isolated from halophytes.</title>
        <authorList>
            <person name="Duangmal K."/>
            <person name="Chantavorakit T."/>
        </authorList>
    </citation>
    <scope>NUCLEOTIDE SEQUENCE</scope>
    <source>
        <strain evidence="2">LSu2-4</strain>
    </source>
</reference>
<dbReference type="RefSeq" id="WP_270675985.1">
    <property type="nucleotide sequence ID" value="NZ_JAQFWP010000003.1"/>
</dbReference>
<sequence>MSQGYWREWFTSSYSGSHGECVEVADSPGASAVRDTKHRELGALLFRSPEWRAFIDAAKRDAF</sequence>
<evidence type="ECO:0000259" key="1">
    <source>
        <dbReference type="Pfam" id="PF04149"/>
    </source>
</evidence>
<dbReference type="InterPro" id="IPR007278">
    <property type="entry name" value="DUF397"/>
</dbReference>
<protein>
    <submittedName>
        <fullName evidence="2">DUF397 domain-containing protein</fullName>
    </submittedName>
</protein>
<comment type="caution">
    <text evidence="2">The sequence shown here is derived from an EMBL/GenBank/DDBJ whole genome shotgun (WGS) entry which is preliminary data.</text>
</comment>
<dbReference type="Pfam" id="PF04149">
    <property type="entry name" value="DUF397"/>
    <property type="match status" value="1"/>
</dbReference>
<evidence type="ECO:0000313" key="2">
    <source>
        <dbReference type="EMBL" id="MDA2803496.1"/>
    </source>
</evidence>
<name>A0ABT4TGM6_9ACTN</name>
<proteinExistence type="predicted"/>